<evidence type="ECO:0000256" key="1">
    <source>
        <dbReference type="ARBA" id="ARBA00022630"/>
    </source>
</evidence>
<evidence type="ECO:0000313" key="4">
    <source>
        <dbReference type="EMBL" id="QSR26909.1"/>
    </source>
</evidence>
<dbReference type="InterPro" id="IPR013785">
    <property type="entry name" value="Aldolase_TIM"/>
</dbReference>
<sequence>MPTGRSFGSSRLHAVVRRAGGRRAGPCQNARVAALTDTLRPAHGPLWRNRLALAPLTNTQSNDDGTLSDDEHDWLVARGRGGFGLTVTCAAYVAPEGRAWRGQLGIASDEHLPGLTRLAESLRATGTRSAVQLHHAGMRADAALNGVPNVAPWDEPRKEAVALTPEGVDRVIAAFVDAAVRAERAGFDGVQVHGAHGYLLAQFLDGRSNHRTDGYGGSLEDRMRVLHEVLAGIRAATGPDFQVGLRLTPEGYGVTVAEARETARSLLATGLLDFLDMSLWDVTMRPRDTTVDGRLVEHFTDLPRHGALLGVAGGVTSAEEARWCLEQGADFVTVGIGAILHHDFAARSLADPGFRARERPVPAADLRAEHVGPVFIDYLAAGWDDLIA</sequence>
<dbReference type="CDD" id="cd02803">
    <property type="entry name" value="OYE_like_FMN_family"/>
    <property type="match status" value="1"/>
</dbReference>
<keyword evidence="1" id="KW-0285">Flavoprotein</keyword>
<dbReference type="Pfam" id="PF00724">
    <property type="entry name" value="Oxidored_FMN"/>
    <property type="match status" value="1"/>
</dbReference>
<dbReference type="PANTHER" id="PTHR43656:SF2">
    <property type="entry name" value="BINDING OXIDOREDUCTASE, PUTATIVE (AFU_ORTHOLOGUE AFUA_2G08260)-RELATED"/>
    <property type="match status" value="1"/>
</dbReference>
<feature type="domain" description="NADH:flavin oxidoreductase/NADH oxidase N-terminal" evidence="3">
    <location>
        <begin position="48"/>
        <end position="275"/>
    </location>
</feature>
<keyword evidence="5" id="KW-1185">Reference proteome</keyword>
<proteinExistence type="predicted"/>
<dbReference type="SUPFAM" id="SSF51395">
    <property type="entry name" value="FMN-linked oxidoreductases"/>
    <property type="match status" value="1"/>
</dbReference>
<gene>
    <name evidence="4" type="ORF">CFH99_14860</name>
</gene>
<dbReference type="Gene3D" id="3.20.20.70">
    <property type="entry name" value="Aldolase class I"/>
    <property type="match status" value="1"/>
</dbReference>
<evidence type="ECO:0000313" key="5">
    <source>
        <dbReference type="Proteomes" id="UP000662818"/>
    </source>
</evidence>
<evidence type="ECO:0000259" key="3">
    <source>
        <dbReference type="Pfam" id="PF00724"/>
    </source>
</evidence>
<dbReference type="PANTHER" id="PTHR43656">
    <property type="entry name" value="BINDING OXIDOREDUCTASE, PUTATIVE (AFU_ORTHOLOGUE AFUA_2G08260)-RELATED"/>
    <property type="match status" value="1"/>
</dbReference>
<protein>
    <submittedName>
        <fullName evidence="4">NADH:flavin oxidoreductase</fullName>
    </submittedName>
</protein>
<evidence type="ECO:0000256" key="2">
    <source>
        <dbReference type="ARBA" id="ARBA00023002"/>
    </source>
</evidence>
<accession>A0ABX7PLQ6</accession>
<name>A0ABX7PLQ6_9ACTN</name>
<dbReference type="InterPro" id="IPR001155">
    <property type="entry name" value="OxRdtase_FMN_N"/>
</dbReference>
<reference evidence="4 5" key="1">
    <citation type="submission" date="2017-06" db="EMBL/GenBank/DDBJ databases">
        <title>Complete Genome Sequence of the Soil Carbazole-Degrading Bacterium Nocardioides aromaticivorans IC177.</title>
        <authorList>
            <person name="Vejarano F."/>
            <person name="Suzuki-Minakuchi C."/>
            <person name="Ohtsubo Y."/>
            <person name="Tsuda M."/>
            <person name="Okada K."/>
            <person name="Nojiri H."/>
        </authorList>
    </citation>
    <scope>NUCLEOTIDE SEQUENCE [LARGE SCALE GENOMIC DNA]</scope>
    <source>
        <strain evidence="4 5">IC177</strain>
    </source>
</reference>
<organism evidence="4 5">
    <name type="scientific">Nocardioides aromaticivorans</name>
    <dbReference type="NCBI Taxonomy" id="200618"/>
    <lineage>
        <taxon>Bacteria</taxon>
        <taxon>Bacillati</taxon>
        <taxon>Actinomycetota</taxon>
        <taxon>Actinomycetes</taxon>
        <taxon>Propionibacteriales</taxon>
        <taxon>Nocardioidaceae</taxon>
        <taxon>Nocardioides</taxon>
    </lineage>
</organism>
<dbReference type="EMBL" id="CP022295">
    <property type="protein sequence ID" value="QSR26909.1"/>
    <property type="molecule type" value="Genomic_DNA"/>
</dbReference>
<keyword evidence="2" id="KW-0560">Oxidoreductase</keyword>
<dbReference type="Proteomes" id="UP000662818">
    <property type="component" value="Chromosome"/>
</dbReference>
<dbReference type="InterPro" id="IPR051799">
    <property type="entry name" value="NADH_flavin_oxidoreductase"/>
</dbReference>